<dbReference type="AlphaFoldDB" id="A0A834C5T0"/>
<dbReference type="EMBL" id="WKFB01000451">
    <property type="protein sequence ID" value="KAF6722553.1"/>
    <property type="molecule type" value="Genomic_DNA"/>
</dbReference>
<feature type="region of interest" description="Disordered" evidence="1">
    <location>
        <begin position="57"/>
        <end position="83"/>
    </location>
</feature>
<evidence type="ECO:0000313" key="3">
    <source>
        <dbReference type="Proteomes" id="UP000646548"/>
    </source>
</evidence>
<reference evidence="2" key="1">
    <citation type="journal article" name="BMC Genomics">
        <title>Long-read sequencing and de novo genome assembly of marine medaka (Oryzias melastigma).</title>
        <authorList>
            <person name="Liang P."/>
            <person name="Saqib H.S.A."/>
            <person name="Ni X."/>
            <person name="Shen Y."/>
        </authorList>
    </citation>
    <scope>NUCLEOTIDE SEQUENCE</scope>
    <source>
        <strain evidence="2">Bigg-433</strain>
    </source>
</reference>
<gene>
    <name evidence="2" type="ORF">FQA47_021601</name>
</gene>
<comment type="caution">
    <text evidence="2">The sequence shown here is derived from an EMBL/GenBank/DDBJ whole genome shotgun (WGS) entry which is preliminary data.</text>
</comment>
<feature type="compositionally biased region" description="Basic and acidic residues" evidence="1">
    <location>
        <begin position="9"/>
        <end position="22"/>
    </location>
</feature>
<dbReference type="Proteomes" id="UP000646548">
    <property type="component" value="Unassembled WGS sequence"/>
</dbReference>
<sequence length="83" mass="9445">MLRKSSAGDQRRVSSQRGEKITASEQRAGGLQLDLPHSYNMHPPPTSLCHWQHHAWKQSEGFPSSAERLMTTSSRRQEESTKE</sequence>
<name>A0A834C5T0_ORYME</name>
<evidence type="ECO:0000313" key="2">
    <source>
        <dbReference type="EMBL" id="KAF6722553.1"/>
    </source>
</evidence>
<accession>A0A834C5T0</accession>
<feature type="region of interest" description="Disordered" evidence="1">
    <location>
        <begin position="1"/>
        <end position="39"/>
    </location>
</feature>
<organism evidence="2 3">
    <name type="scientific">Oryzias melastigma</name>
    <name type="common">Marine medaka</name>
    <dbReference type="NCBI Taxonomy" id="30732"/>
    <lineage>
        <taxon>Eukaryota</taxon>
        <taxon>Metazoa</taxon>
        <taxon>Chordata</taxon>
        <taxon>Craniata</taxon>
        <taxon>Vertebrata</taxon>
        <taxon>Euteleostomi</taxon>
        <taxon>Actinopterygii</taxon>
        <taxon>Neopterygii</taxon>
        <taxon>Teleostei</taxon>
        <taxon>Neoteleostei</taxon>
        <taxon>Acanthomorphata</taxon>
        <taxon>Ovalentaria</taxon>
        <taxon>Atherinomorphae</taxon>
        <taxon>Beloniformes</taxon>
        <taxon>Adrianichthyidae</taxon>
        <taxon>Oryziinae</taxon>
        <taxon>Oryzias</taxon>
    </lineage>
</organism>
<evidence type="ECO:0000256" key="1">
    <source>
        <dbReference type="SAM" id="MobiDB-lite"/>
    </source>
</evidence>
<proteinExistence type="predicted"/>
<protein>
    <submittedName>
        <fullName evidence="2">Uncharacterized protein</fullName>
    </submittedName>
</protein>